<feature type="domain" description="Phospholipase C/D" evidence="1">
    <location>
        <begin position="6"/>
        <end position="112"/>
    </location>
</feature>
<dbReference type="InterPro" id="IPR029002">
    <property type="entry name" value="PLPC/GPLD1"/>
</dbReference>
<dbReference type="EMBL" id="CP002903">
    <property type="protein sequence ID" value="AEJ61812.1"/>
    <property type="molecule type" value="Genomic_DNA"/>
</dbReference>
<accession>G0GAR6</accession>
<dbReference type="KEGG" id="stq:Spith_1550"/>
<protein>
    <recommendedName>
        <fullName evidence="1">Phospholipase C/D domain-containing protein</fullName>
    </recommendedName>
</protein>
<proteinExistence type="predicted"/>
<evidence type="ECO:0000313" key="3">
    <source>
        <dbReference type="Proteomes" id="UP000007254"/>
    </source>
</evidence>
<keyword evidence="3" id="KW-1185">Reference proteome</keyword>
<evidence type="ECO:0000313" key="2">
    <source>
        <dbReference type="EMBL" id="AEJ61812.1"/>
    </source>
</evidence>
<dbReference type="RefSeq" id="WP_014625143.1">
    <property type="nucleotide sequence ID" value="NC_017583.1"/>
</dbReference>
<sequence length="353" mass="39926">MPSHITHALVAWKAWSLVTGERIPEKSPLPRHLKALTLGAQGPDIFFHNRRRKPSGLSLGALAHRSAYGPLTSAMQETLAEDDALGLAYLAGWITHAITDRIFHPYVIYRSGWFSPALPHTTRYIRCHTLLERLIDLHLLAEETTLEIEELEFRDYVDLGEEAPAWLIRMLKTGFRSTYQEARKDKKLLLRIKNAYADARDFYAAIHPMTHALVVRRMEERTSREAKLRGLALLHPLLPPSFDIANTRRSLWYEPSPPPTPRREGIAELFQKAVDLSTGTLVPLYSPRVSKVPLEAFRRDGTNLSDGRGEGRPHVRYSNPLPLPSYLEDLLVHYEERFPLTAPAAGAGPSRTG</sequence>
<evidence type="ECO:0000259" key="1">
    <source>
        <dbReference type="Pfam" id="PF00882"/>
    </source>
</evidence>
<dbReference type="OrthoDB" id="9810528at2"/>
<dbReference type="Proteomes" id="UP000007254">
    <property type="component" value="Chromosome"/>
</dbReference>
<gene>
    <name evidence="2" type="ordered locus">Spith_1550</name>
</gene>
<organism evidence="2 3">
    <name type="scientific">Winmispira thermophila (strain ATCC 700085 / DSM 6578 / Z-1203)</name>
    <name type="common">Spirochaeta thermophila</name>
    <dbReference type="NCBI Taxonomy" id="869211"/>
    <lineage>
        <taxon>Bacteria</taxon>
        <taxon>Pseudomonadati</taxon>
        <taxon>Spirochaetota</taxon>
        <taxon>Spirochaetia</taxon>
        <taxon>Winmispirales</taxon>
        <taxon>Winmispiraceae</taxon>
        <taxon>Winmispira</taxon>
    </lineage>
</organism>
<dbReference type="STRING" id="869211.Spith_1550"/>
<reference evidence="2 3" key="1">
    <citation type="submission" date="2011-06" db="EMBL/GenBank/DDBJ databases">
        <title>The complete genome of Spirochaeta thermophila DSM 6578.</title>
        <authorList>
            <consortium name="US DOE Joint Genome Institute (JGI-PGF)"/>
            <person name="Lucas S."/>
            <person name="Lapidus A."/>
            <person name="Bruce D."/>
            <person name="Goodwin L."/>
            <person name="Pitluck S."/>
            <person name="Peters L."/>
            <person name="Kyrpides N."/>
            <person name="Mavromatis K."/>
            <person name="Ivanova N."/>
            <person name="Mikailova N."/>
            <person name="Pagani I."/>
            <person name="Chertkov O."/>
            <person name="Detter J.C."/>
            <person name="Tapia R."/>
            <person name="Han C."/>
            <person name="Land M."/>
            <person name="Hauser L."/>
            <person name="Markowitz V."/>
            <person name="Cheng J.-F."/>
            <person name="Hugenholtz P."/>
            <person name="Woyke T."/>
            <person name="Wu D."/>
            <person name="Spring S."/>
            <person name="Merkhoffer B."/>
            <person name="Schneider S."/>
            <person name="Klenk H.-P."/>
            <person name="Eisen J.A."/>
        </authorList>
    </citation>
    <scope>NUCLEOTIDE SEQUENCE [LARGE SCALE GENOMIC DNA]</scope>
    <source>
        <strain evidence="3">ATCC 700085 / DSM 6578 / Z-1203</strain>
    </source>
</reference>
<dbReference type="AlphaFoldDB" id="G0GAR6"/>
<dbReference type="HOGENOM" id="CLU_688655_0_0_12"/>
<name>G0GAR6_WINT7</name>
<dbReference type="Pfam" id="PF00882">
    <property type="entry name" value="Zn_dep_PLPC"/>
    <property type="match status" value="1"/>
</dbReference>